<reference evidence="2" key="2">
    <citation type="submission" date="2020-06" db="EMBL/GenBank/DDBJ databases">
        <title>Helianthus annuus Genome sequencing and assembly Release 2.</title>
        <authorList>
            <person name="Gouzy J."/>
            <person name="Langlade N."/>
            <person name="Munos S."/>
        </authorList>
    </citation>
    <scope>NUCLEOTIDE SEQUENCE</scope>
    <source>
        <tissue evidence="2">Leaves</tissue>
    </source>
</reference>
<feature type="domain" description="Transposase (putative) gypsy type" evidence="1">
    <location>
        <begin position="66"/>
        <end position="130"/>
    </location>
</feature>
<accession>A0A9K3H7T0</accession>
<name>A0A9K3H7T0_HELAN</name>
<keyword evidence="3" id="KW-1185">Reference proteome</keyword>
<evidence type="ECO:0000313" key="2">
    <source>
        <dbReference type="EMBL" id="KAF5768354.1"/>
    </source>
</evidence>
<dbReference type="PANTHER" id="PTHR31099:SF49">
    <property type="entry name" value="MYOSIN HEAVY CHAIN-LIKE PROTEIN"/>
    <property type="match status" value="1"/>
</dbReference>
<reference evidence="2" key="1">
    <citation type="journal article" date="2017" name="Nature">
        <title>The sunflower genome provides insights into oil metabolism, flowering and Asterid evolution.</title>
        <authorList>
            <person name="Badouin H."/>
            <person name="Gouzy J."/>
            <person name="Grassa C.J."/>
            <person name="Murat F."/>
            <person name="Staton S.E."/>
            <person name="Cottret L."/>
            <person name="Lelandais-Briere C."/>
            <person name="Owens G.L."/>
            <person name="Carrere S."/>
            <person name="Mayjonade B."/>
            <person name="Legrand L."/>
            <person name="Gill N."/>
            <person name="Kane N.C."/>
            <person name="Bowers J.E."/>
            <person name="Hubner S."/>
            <person name="Bellec A."/>
            <person name="Berard A."/>
            <person name="Berges H."/>
            <person name="Blanchet N."/>
            <person name="Boniface M.C."/>
            <person name="Brunel D."/>
            <person name="Catrice O."/>
            <person name="Chaidir N."/>
            <person name="Claudel C."/>
            <person name="Donnadieu C."/>
            <person name="Faraut T."/>
            <person name="Fievet G."/>
            <person name="Helmstetter N."/>
            <person name="King M."/>
            <person name="Knapp S.J."/>
            <person name="Lai Z."/>
            <person name="Le Paslier M.C."/>
            <person name="Lippi Y."/>
            <person name="Lorenzon L."/>
            <person name="Mandel J.R."/>
            <person name="Marage G."/>
            <person name="Marchand G."/>
            <person name="Marquand E."/>
            <person name="Bret-Mestries E."/>
            <person name="Morien E."/>
            <person name="Nambeesan S."/>
            <person name="Nguyen T."/>
            <person name="Pegot-Espagnet P."/>
            <person name="Pouilly N."/>
            <person name="Raftis F."/>
            <person name="Sallet E."/>
            <person name="Schiex T."/>
            <person name="Thomas J."/>
            <person name="Vandecasteele C."/>
            <person name="Vares D."/>
            <person name="Vear F."/>
            <person name="Vautrin S."/>
            <person name="Crespi M."/>
            <person name="Mangin B."/>
            <person name="Burke J.M."/>
            <person name="Salse J."/>
            <person name="Munos S."/>
            <person name="Vincourt P."/>
            <person name="Rieseberg L.H."/>
            <person name="Langlade N.B."/>
        </authorList>
    </citation>
    <scope>NUCLEOTIDE SEQUENCE</scope>
    <source>
        <tissue evidence="2">Leaves</tissue>
    </source>
</reference>
<sequence length="276" mass="31410">MASPSSSGDKNLENVDVGGVLPVLNWSEHAFQTLILNFRMSADYGAQYPTEGQTAVDAPTGHVTLFADFFQEGNIRLPLTVFMVDLLEYYRIHISQLSSLGMVCARHFEYYFRPQGLEPTVKHFRRFYQLLEVQSVFQHIPKEMLTITTTQELYETFQALLLVAVRNRGLISLCKMMRWKTGSRQKPVCWENVRDKFVRLVVGLWCMFAVDNEVKTSTEPCDNGEAGWHETVIGNFRIPERLALEAPISAGPGTLCYLLLNCKWCGCAIPVDRDLM</sequence>
<dbReference type="PANTHER" id="PTHR31099">
    <property type="entry name" value="OS06G0165300 PROTEIN"/>
    <property type="match status" value="1"/>
</dbReference>
<dbReference type="Proteomes" id="UP000215914">
    <property type="component" value="Unassembled WGS sequence"/>
</dbReference>
<protein>
    <recommendedName>
        <fullName evidence="1">Transposase (putative) gypsy type domain-containing protein</fullName>
    </recommendedName>
</protein>
<proteinExistence type="predicted"/>
<dbReference type="Gramene" id="mRNA:HanXRQr2_Chr14g0635441">
    <property type="protein sequence ID" value="mRNA:HanXRQr2_Chr14g0635441"/>
    <property type="gene ID" value="HanXRQr2_Chr14g0635441"/>
</dbReference>
<evidence type="ECO:0000313" key="3">
    <source>
        <dbReference type="Proteomes" id="UP000215914"/>
    </source>
</evidence>
<dbReference type="InterPro" id="IPR007321">
    <property type="entry name" value="Transposase_28"/>
</dbReference>
<comment type="caution">
    <text evidence="2">The sequence shown here is derived from an EMBL/GenBank/DDBJ whole genome shotgun (WGS) entry which is preliminary data.</text>
</comment>
<dbReference type="EMBL" id="MNCJ02000329">
    <property type="protein sequence ID" value="KAF5768354.1"/>
    <property type="molecule type" value="Genomic_DNA"/>
</dbReference>
<gene>
    <name evidence="2" type="ORF">HanXRQr2_Chr14g0635441</name>
</gene>
<dbReference type="Pfam" id="PF04195">
    <property type="entry name" value="Transposase_28"/>
    <property type="match status" value="1"/>
</dbReference>
<organism evidence="2 3">
    <name type="scientific">Helianthus annuus</name>
    <name type="common">Common sunflower</name>
    <dbReference type="NCBI Taxonomy" id="4232"/>
    <lineage>
        <taxon>Eukaryota</taxon>
        <taxon>Viridiplantae</taxon>
        <taxon>Streptophyta</taxon>
        <taxon>Embryophyta</taxon>
        <taxon>Tracheophyta</taxon>
        <taxon>Spermatophyta</taxon>
        <taxon>Magnoliopsida</taxon>
        <taxon>eudicotyledons</taxon>
        <taxon>Gunneridae</taxon>
        <taxon>Pentapetalae</taxon>
        <taxon>asterids</taxon>
        <taxon>campanulids</taxon>
        <taxon>Asterales</taxon>
        <taxon>Asteraceae</taxon>
        <taxon>Asteroideae</taxon>
        <taxon>Heliantheae alliance</taxon>
        <taxon>Heliantheae</taxon>
        <taxon>Helianthus</taxon>
    </lineage>
</organism>
<evidence type="ECO:0000259" key="1">
    <source>
        <dbReference type="Pfam" id="PF04195"/>
    </source>
</evidence>
<dbReference type="AlphaFoldDB" id="A0A9K3H7T0"/>